<dbReference type="SUPFAM" id="SSF53720">
    <property type="entry name" value="ALDH-like"/>
    <property type="match status" value="1"/>
</dbReference>
<dbReference type="GeneID" id="108566702"/>
<name>A0ABM1N5V7_NICVS</name>
<dbReference type="Gene3D" id="3.40.309.10">
    <property type="entry name" value="Aldehyde Dehydrogenase, Chain A, domain 2"/>
    <property type="match status" value="1"/>
</dbReference>
<evidence type="ECO:0000313" key="3">
    <source>
        <dbReference type="RefSeq" id="XP_017782207.1"/>
    </source>
</evidence>
<accession>A0ABM1N5V7</accession>
<dbReference type="InterPro" id="IPR016163">
    <property type="entry name" value="Ald_DH_C"/>
</dbReference>
<gene>
    <name evidence="3" type="primary">LOC108566702</name>
</gene>
<organism evidence="2 3">
    <name type="scientific">Nicrophorus vespilloides</name>
    <name type="common">Boreal carrion beetle</name>
    <dbReference type="NCBI Taxonomy" id="110193"/>
    <lineage>
        <taxon>Eukaryota</taxon>
        <taxon>Metazoa</taxon>
        <taxon>Ecdysozoa</taxon>
        <taxon>Arthropoda</taxon>
        <taxon>Hexapoda</taxon>
        <taxon>Insecta</taxon>
        <taxon>Pterygota</taxon>
        <taxon>Neoptera</taxon>
        <taxon>Endopterygota</taxon>
        <taxon>Coleoptera</taxon>
        <taxon>Polyphaga</taxon>
        <taxon>Staphyliniformia</taxon>
        <taxon>Silphidae</taxon>
        <taxon>Nicrophorinae</taxon>
        <taxon>Nicrophorus</taxon>
    </lineage>
</organism>
<dbReference type="InterPro" id="IPR015590">
    <property type="entry name" value="Aldehyde_DH_dom"/>
</dbReference>
<dbReference type="InterPro" id="IPR016161">
    <property type="entry name" value="Ald_DH/histidinol_DH"/>
</dbReference>
<protein>
    <submittedName>
        <fullName evidence="3">Uncharacterized protein LOC108566702</fullName>
    </submittedName>
</protein>
<dbReference type="Proteomes" id="UP000695000">
    <property type="component" value="Unplaced"/>
</dbReference>
<feature type="domain" description="Aldehyde dehydrogenase" evidence="1">
    <location>
        <begin position="203"/>
        <end position="399"/>
    </location>
</feature>
<sequence length="601" mass="68496">MDINRKAYCKKVKEALATMEYGEKSYSIKEAEEFLLNYEPHMFKVSDPPGEQNEFEIVDFEPREHEEIGDFHGWKFDVIRFAEEIKKSTELIVQLELLLRDIPPKDTRQSLSVMQDFHCNFGFRKHRFLQNSGEFYFRKHDSLVNLAFRLVWLGNKSVKVLLAKECAYVFDLLLDLALKSGATGWIFDVEFYYGDGDDRRQDKAPMIVFNNADILSACYSCVDATWAHQGLLPWSVGTVLVQDDVLDEFTRELKRILTKIKMGFAYDCQAQVNFPISIKNYQGKFKKCLKDARDLGIEVFAPGSLGGSFAPALLIGGRVYGNSVMPEHMTDGVDVSTIPILTVLGFRDAKEAVALANNCRNEVAISVWTEKIGLANEVAMQLDCSTVWVNCFNKLTPEMQWPLNRWEYFQPRSVCLDFALNLFAKNPTDWPKLSSVERCRRLYKFASDGSNKGFKSEIIESVLRASSKCDDFDSMSSAAIRHGGKYTVSTYAEAVGVVVIHLRHETEDLIEAAMNIIAQGNRIIVVYHSDVDDSLLRKFSELMPNIFNICNARSDVDSCSFGDQIAIKYDNGRVIWQNINKKLYFLKTKTVWQSIGDTYCC</sequence>
<proteinExistence type="predicted"/>
<evidence type="ECO:0000313" key="2">
    <source>
        <dbReference type="Proteomes" id="UP000695000"/>
    </source>
</evidence>
<keyword evidence="2" id="KW-1185">Reference proteome</keyword>
<evidence type="ECO:0000259" key="1">
    <source>
        <dbReference type="Pfam" id="PF00171"/>
    </source>
</evidence>
<reference evidence="3" key="1">
    <citation type="submission" date="2025-08" db="UniProtKB">
        <authorList>
            <consortium name="RefSeq"/>
        </authorList>
    </citation>
    <scope>IDENTIFICATION</scope>
    <source>
        <tissue evidence="3">Whole Larva</tissue>
    </source>
</reference>
<dbReference type="Pfam" id="PF00171">
    <property type="entry name" value="Aldedh"/>
    <property type="match status" value="1"/>
</dbReference>
<dbReference type="RefSeq" id="XP_017782207.1">
    <property type="nucleotide sequence ID" value="XM_017926718.1"/>
</dbReference>
<dbReference type="PANTHER" id="PTHR11699">
    <property type="entry name" value="ALDEHYDE DEHYDROGENASE-RELATED"/>
    <property type="match status" value="1"/>
</dbReference>